<accession>F8BYJ2</accession>
<evidence type="ECO:0000313" key="4">
    <source>
        <dbReference type="Proteomes" id="UP000007730"/>
    </source>
</evidence>
<evidence type="ECO:0000259" key="2">
    <source>
        <dbReference type="PROSITE" id="PS50887"/>
    </source>
</evidence>
<dbReference type="SUPFAM" id="SSF55073">
    <property type="entry name" value="Nucleotide cyclase"/>
    <property type="match status" value="1"/>
</dbReference>
<gene>
    <name evidence="3" type="ordered locus">OCA5_c07490</name>
</gene>
<dbReference type="OrthoDB" id="9812260at2"/>
<proteinExistence type="predicted"/>
<dbReference type="AlphaFoldDB" id="F8BYJ2"/>
<dbReference type="GO" id="GO:1902201">
    <property type="term" value="P:negative regulation of bacterial-type flagellum-dependent cell motility"/>
    <property type="evidence" value="ECO:0007669"/>
    <property type="project" value="TreeGrafter"/>
</dbReference>
<dbReference type="FunFam" id="3.30.70.270:FF:000001">
    <property type="entry name" value="Diguanylate cyclase domain protein"/>
    <property type="match status" value="1"/>
</dbReference>
<reference evidence="3 4" key="1">
    <citation type="journal article" date="2011" name="J. Bacteriol.">
        <title>Complete genome sequences of the chemolithoautotrophic Oligotropha carboxidovorans strains OM4 and OM5.</title>
        <authorList>
            <person name="Volland S."/>
            <person name="Rachinger M."/>
            <person name="Strittmatter A."/>
            <person name="Daniel R."/>
            <person name="Gottschalk G."/>
            <person name="Meyer O."/>
        </authorList>
    </citation>
    <scope>NUCLEOTIDE SEQUENCE [LARGE SCALE GENOMIC DNA]</scope>
    <source>
        <strain evidence="4">ATCC 49405 / DSM 1227 / KCTC 32145 / OM5</strain>
    </source>
</reference>
<dbReference type="KEGG" id="ocg:OCA5_c07490"/>
<name>F8BYJ2_AFIC5</name>
<keyword evidence="4" id="KW-1185">Reference proteome</keyword>
<feature type="domain" description="GGDEF" evidence="2">
    <location>
        <begin position="201"/>
        <end position="336"/>
    </location>
</feature>
<dbReference type="CDD" id="cd01949">
    <property type="entry name" value="GGDEF"/>
    <property type="match status" value="1"/>
</dbReference>
<dbReference type="HOGENOM" id="CLU_000445_11_5_5"/>
<dbReference type="PATRIC" id="fig|504832.7.peg.794"/>
<dbReference type="EMBL" id="CP002826">
    <property type="protein sequence ID" value="AEI05472.1"/>
    <property type="molecule type" value="Genomic_DNA"/>
</dbReference>
<dbReference type="PANTHER" id="PTHR45138">
    <property type="entry name" value="REGULATORY COMPONENTS OF SENSORY TRANSDUCTION SYSTEM"/>
    <property type="match status" value="1"/>
</dbReference>
<dbReference type="InterPro" id="IPR029787">
    <property type="entry name" value="Nucleotide_cyclase"/>
</dbReference>
<evidence type="ECO:0000256" key="1">
    <source>
        <dbReference type="ARBA" id="ARBA00012528"/>
    </source>
</evidence>
<dbReference type="InterPro" id="IPR043128">
    <property type="entry name" value="Rev_trsase/Diguanyl_cyclase"/>
</dbReference>
<dbReference type="NCBIfam" id="TIGR00254">
    <property type="entry name" value="GGDEF"/>
    <property type="match status" value="1"/>
</dbReference>
<dbReference type="Gene3D" id="3.30.70.270">
    <property type="match status" value="1"/>
</dbReference>
<dbReference type="PANTHER" id="PTHR45138:SF24">
    <property type="entry name" value="DIGUANYLATE CYCLASE DGCC-RELATED"/>
    <property type="match status" value="1"/>
</dbReference>
<sequence length="344" mass="38050">MDFESAKEIAERAMLHMLRENVPATPNNFTVWFNYCLGTPPDLKRTIDILVGNKRKFDSFVCDDLRTMYMATPGVHAPAAQNISEQLSQVMAQAQQYLATAITDNRDHIREIDGVATRADQGIDPRALIEALMAALASAASRASILETNFTEASQELDTIRGSLRDAEERAKTDTLTSLPNRRALEEFFRAAQMRAMEVEDPLSLLMLDIDHFKKFNDTYGHNVGDQVIRLIASVLRERVRENDLPARYGGEELIAVLPGADLATCRAVAERIRETVAGCHLTRRSTGESLPDISVSVGVAQFRPGESMASLIERCDRALYKAKASGRNCVITEDDLTDADCAA</sequence>
<dbReference type="STRING" id="504832.OCA5_c07490"/>
<evidence type="ECO:0000313" key="3">
    <source>
        <dbReference type="EMBL" id="AEI05472.1"/>
    </source>
</evidence>
<organism evidence="3 4">
    <name type="scientific">Afipia carboxidovorans (strain ATCC 49405 / DSM 1227 / KCTC 32145 / OM5)</name>
    <name type="common">Oligotropha carboxidovorans</name>
    <dbReference type="NCBI Taxonomy" id="504832"/>
    <lineage>
        <taxon>Bacteria</taxon>
        <taxon>Pseudomonadati</taxon>
        <taxon>Pseudomonadota</taxon>
        <taxon>Alphaproteobacteria</taxon>
        <taxon>Hyphomicrobiales</taxon>
        <taxon>Nitrobacteraceae</taxon>
        <taxon>Afipia</taxon>
    </lineage>
</organism>
<dbReference type="InterPro" id="IPR000160">
    <property type="entry name" value="GGDEF_dom"/>
</dbReference>
<dbReference type="Pfam" id="PF00990">
    <property type="entry name" value="GGDEF"/>
    <property type="match status" value="1"/>
</dbReference>
<dbReference type="GO" id="GO:0043709">
    <property type="term" value="P:cell adhesion involved in single-species biofilm formation"/>
    <property type="evidence" value="ECO:0007669"/>
    <property type="project" value="TreeGrafter"/>
</dbReference>
<protein>
    <recommendedName>
        <fullName evidence="1">diguanylate cyclase</fullName>
        <ecNumber evidence="1">2.7.7.65</ecNumber>
    </recommendedName>
</protein>
<dbReference type="RefSeq" id="WP_013912852.1">
    <property type="nucleotide sequence ID" value="NC_011386.1"/>
</dbReference>
<dbReference type="PROSITE" id="PS50887">
    <property type="entry name" value="GGDEF"/>
    <property type="match status" value="1"/>
</dbReference>
<dbReference type="Proteomes" id="UP000007730">
    <property type="component" value="Chromosome"/>
</dbReference>
<dbReference type="SMART" id="SM00267">
    <property type="entry name" value="GGDEF"/>
    <property type="match status" value="1"/>
</dbReference>
<dbReference type="GO" id="GO:0052621">
    <property type="term" value="F:diguanylate cyclase activity"/>
    <property type="evidence" value="ECO:0007669"/>
    <property type="project" value="UniProtKB-EC"/>
</dbReference>
<dbReference type="GO" id="GO:0005886">
    <property type="term" value="C:plasma membrane"/>
    <property type="evidence" value="ECO:0007669"/>
    <property type="project" value="TreeGrafter"/>
</dbReference>
<dbReference type="EC" id="2.7.7.65" evidence="1"/>
<dbReference type="eggNOG" id="COG3706">
    <property type="taxonomic scope" value="Bacteria"/>
</dbReference>
<dbReference type="InterPro" id="IPR050469">
    <property type="entry name" value="Diguanylate_Cyclase"/>
</dbReference>